<name>A0A6J5NH51_9CAUD</name>
<reference evidence="1" key="1">
    <citation type="submission" date="2020-04" db="EMBL/GenBank/DDBJ databases">
        <authorList>
            <person name="Chiriac C."/>
            <person name="Salcher M."/>
            <person name="Ghai R."/>
            <person name="Kavagutti S V."/>
        </authorList>
    </citation>
    <scope>NUCLEOTIDE SEQUENCE</scope>
</reference>
<dbReference type="InterPro" id="IPR029044">
    <property type="entry name" value="Nucleotide-diphossugar_trans"/>
</dbReference>
<evidence type="ECO:0000313" key="1">
    <source>
        <dbReference type="EMBL" id="CAB4158052.1"/>
    </source>
</evidence>
<dbReference type="EMBL" id="LR796651">
    <property type="protein sequence ID" value="CAB4158052.1"/>
    <property type="molecule type" value="Genomic_DNA"/>
</dbReference>
<dbReference type="SUPFAM" id="SSF53448">
    <property type="entry name" value="Nucleotide-diphospho-sugar transferases"/>
    <property type="match status" value="1"/>
</dbReference>
<protein>
    <submittedName>
        <fullName evidence="1">Glyco_tranf_GTA_type domain containing protein</fullName>
    </submittedName>
</protein>
<proteinExistence type="predicted"/>
<sequence length="255" mass="28662">MPHSVKETVTIAWCDGGTVEGRFTSGIANTIIEAAKNKINIDNTIRVNGNQIARQRQSLFDYWADLATSDWLLWVDSDIVIDHNILKMLWDVADKKTKPIVTGTYFVSSENEQTLMQPLPSLYMETGDEFQTHVVHPLPENKVIPVDIAGFGLMLMHRSIIDPVRKAADGYSVFGEKQNPGAKFVSEDVAFCRYVKKAGIQLYAHTGAVVPHMKKFSFDKNYYNIYWSSIADGKIRKHNPGLVDKDPVKEKDGVS</sequence>
<gene>
    <name evidence="1" type="ORF">UFOVP694_120</name>
</gene>
<organism evidence="1">
    <name type="scientific">uncultured Caudovirales phage</name>
    <dbReference type="NCBI Taxonomy" id="2100421"/>
    <lineage>
        <taxon>Viruses</taxon>
        <taxon>Duplodnaviria</taxon>
        <taxon>Heunggongvirae</taxon>
        <taxon>Uroviricota</taxon>
        <taxon>Caudoviricetes</taxon>
        <taxon>Peduoviridae</taxon>
        <taxon>Maltschvirus</taxon>
        <taxon>Maltschvirus maltsch</taxon>
    </lineage>
</organism>
<dbReference type="Gene3D" id="3.90.550.40">
    <property type="match status" value="1"/>
</dbReference>
<accession>A0A6J5NH51</accession>